<dbReference type="Proteomes" id="UP000000810">
    <property type="component" value="Chromosome"/>
</dbReference>
<evidence type="ECO:0000313" key="2">
    <source>
        <dbReference type="EMBL" id="CCE69933.1"/>
    </source>
</evidence>
<dbReference type="RefSeq" id="WP_010867668.1">
    <property type="nucleotide sequence ID" value="NC_000868.1"/>
</dbReference>
<dbReference type="KEGG" id="pab:PAB2001"/>
<dbReference type="HOGENOM" id="CLU_100275_2_1_2"/>
<dbReference type="InterPro" id="IPR036102">
    <property type="entry name" value="OsmC/Ohrsf"/>
</dbReference>
<dbReference type="Gene3D" id="3.30.300.20">
    <property type="match status" value="1"/>
</dbReference>
<dbReference type="AlphaFoldDB" id="Q9V184"/>
<dbReference type="STRING" id="272844.PAB2001"/>
<dbReference type="SUPFAM" id="SSF82784">
    <property type="entry name" value="OsmC-like"/>
    <property type="match status" value="1"/>
</dbReference>
<sequence>MAKYKDLEIRVVGKAVSPTKTLVKTENFEIMVDKLGGEHPCPLDYTLAALAGCLNIVGHMVAKDMGFNIEELEIEVTGIFNPAKFMGLDGERAGFKSVKAIIRVKADVDEEKLKEWLKKVEERCPVSDNLTNLTPTEVIVEKK</sequence>
<dbReference type="EMBL" id="AJ248284">
    <property type="protein sequence ID" value="CAB49466.1"/>
    <property type="molecule type" value="Genomic_DNA"/>
</dbReference>
<keyword evidence="3" id="KW-1185">Reference proteome</keyword>
<dbReference type="InterPro" id="IPR052924">
    <property type="entry name" value="OsmC/Ohr_hydroprdx_reductase"/>
</dbReference>
<dbReference type="OrthoDB" id="106754at2157"/>
<dbReference type="InterPro" id="IPR015946">
    <property type="entry name" value="KH_dom-like_a/b"/>
</dbReference>
<reference evidence="1" key="3">
    <citation type="journal article" date="2001" name="Genome Res.">
        <title>Genome evolution at the genus level: comparison of three complete genomes of hyperthermophilic archaea.</title>
        <authorList>
            <person name="Lecompte O."/>
            <person name="Ripp R."/>
            <person name="Puzos-Barbe V."/>
            <person name="Duprat S."/>
            <person name="Heilig R."/>
            <person name="Dietrich J."/>
            <person name="Thierry J.C."/>
            <person name="Poch O."/>
        </authorList>
    </citation>
    <scope>NUCLEOTIDE SEQUENCE</scope>
    <source>
        <strain evidence="1">Orsay</strain>
    </source>
</reference>
<dbReference type="EMBL" id="HE613800">
    <property type="protein sequence ID" value="CCE69933.1"/>
    <property type="molecule type" value="Genomic_DNA"/>
</dbReference>
<dbReference type="PATRIC" id="fig|272844.11.peg.579"/>
<organism evidence="1 3">
    <name type="scientific">Pyrococcus abyssi (strain GE5 / Orsay)</name>
    <dbReference type="NCBI Taxonomy" id="272844"/>
    <lineage>
        <taxon>Archaea</taxon>
        <taxon>Methanobacteriati</taxon>
        <taxon>Methanobacteriota</taxon>
        <taxon>Thermococci</taxon>
        <taxon>Thermococcales</taxon>
        <taxon>Thermococcaceae</taxon>
        <taxon>Pyrococcus</taxon>
    </lineage>
</organism>
<evidence type="ECO:0000313" key="1">
    <source>
        <dbReference type="EMBL" id="CAB49466.1"/>
    </source>
</evidence>
<protein>
    <submittedName>
        <fullName evidence="1">Uncharacterized protein</fullName>
    </submittedName>
</protein>
<dbReference type="InterPro" id="IPR003718">
    <property type="entry name" value="OsmC/Ohr_fam"/>
</dbReference>
<reference evidence="1" key="2">
    <citation type="journal article" date="2000" name="J. Mol. Biol.">
        <title>Archaeal homologs of eukaryotic methylation guide small nucleolar RNAs: lessons from the Pyrococcus genomes.</title>
        <authorList>
            <person name="Gaspin C."/>
            <person name="Cavaille J."/>
            <person name="Erauso G."/>
        </authorList>
    </citation>
    <scope>NUCLEOTIDE SEQUENCE</scope>
    <source>
        <strain evidence="1">Orsay</strain>
    </source>
</reference>
<dbReference type="PANTHER" id="PTHR35368:SF1">
    <property type="entry name" value="HYDROPEROXIDE REDUCTASE"/>
    <property type="match status" value="1"/>
</dbReference>
<dbReference type="PANTHER" id="PTHR35368">
    <property type="entry name" value="HYDROPEROXIDE REDUCTASE"/>
    <property type="match status" value="1"/>
</dbReference>
<dbReference type="PIR" id="C75173">
    <property type="entry name" value="C75173"/>
</dbReference>
<reference evidence="1 3" key="4">
    <citation type="journal article" date="2003" name="Mol. Microbiol.">
        <title>An integrated analysis of the genome of the hyperthermophilic archaeon Pyrococcus abyssi.</title>
        <authorList>
            <person name="Cohen G."/>
            <person name="Barbe V."/>
            <person name="Flament D."/>
            <person name="Galperin M."/>
            <person name="Heilig R."/>
            <person name="Ripp R."/>
            <person name="Lecompte O."/>
            <person name="Prieur D."/>
            <person name="Poch O."/>
            <person name="Quellerou J."/>
            <person name="Thierry J.C."/>
            <person name="Van der Oost J."/>
            <person name="Weissenbach J."/>
            <person name="Zivanovic Y."/>
            <person name="Forterre P."/>
        </authorList>
    </citation>
    <scope>NUCLEOTIDE SEQUENCE [LARGE SCALE GENOMIC DNA]</scope>
    <source>
        <strain evidence="3">GE5 / Orsay</strain>
        <strain evidence="1">Orsay</strain>
    </source>
</reference>
<gene>
    <name evidence="1" type="ordered locus">PAB2001</name>
</gene>
<reference evidence="2 4" key="5">
    <citation type="journal article" date="2012" name="Curr. Microbiol.">
        <title>Re-annotation of two hyperthermophilic archaea Pyrococcus abyssi GE5 and Pyrococcus furiosus DSM 3638.</title>
        <authorList>
            <person name="Gao J."/>
            <person name="Wang J."/>
        </authorList>
    </citation>
    <scope>GENOME REANNOTATION</scope>
    <source>
        <strain evidence="2">GE5</strain>
        <strain evidence="4">GE5 / Orsay</strain>
    </source>
</reference>
<evidence type="ECO:0000313" key="3">
    <source>
        <dbReference type="Proteomes" id="UP000000810"/>
    </source>
</evidence>
<dbReference type="Proteomes" id="UP000009139">
    <property type="component" value="Chromosome"/>
</dbReference>
<name>Q9V184_PYRAB</name>
<evidence type="ECO:0000313" key="4">
    <source>
        <dbReference type="Proteomes" id="UP000009139"/>
    </source>
</evidence>
<reference evidence="1" key="1">
    <citation type="submission" date="1999-07" db="EMBL/GenBank/DDBJ databases">
        <authorList>
            <person name="Genoscope"/>
        </authorList>
    </citation>
    <scope>NUCLEOTIDE SEQUENCE</scope>
    <source>
        <strain evidence="1">Orsay</strain>
    </source>
</reference>
<dbReference type="Pfam" id="PF02566">
    <property type="entry name" value="OsmC"/>
    <property type="match status" value="1"/>
</dbReference>
<accession>Q9V184</accession>
<proteinExistence type="predicted"/>
<dbReference type="eggNOG" id="arCOG03686">
    <property type="taxonomic scope" value="Archaea"/>
</dbReference>